<evidence type="ECO:0000313" key="4">
    <source>
        <dbReference type="EMBL" id="SUA36616.1"/>
    </source>
</evidence>
<dbReference type="STRING" id="326523.BWD10_02015"/>
<dbReference type="GO" id="GO:0005085">
    <property type="term" value="F:guanyl-nucleotide exchange factor activity"/>
    <property type="evidence" value="ECO:0007669"/>
    <property type="project" value="InterPro"/>
</dbReference>
<feature type="domain" description="Roadblock/LAMTOR2" evidence="1">
    <location>
        <begin position="7"/>
        <end position="96"/>
    </location>
</feature>
<evidence type="ECO:0000259" key="1">
    <source>
        <dbReference type="SMART" id="SM00960"/>
    </source>
</evidence>
<dbReference type="InterPro" id="IPR037587">
    <property type="entry name" value="LAMTOR2-like"/>
</dbReference>
<dbReference type="KEGG" id="nzo:SAMEA4504057_2037"/>
<evidence type="ECO:0000313" key="7">
    <source>
        <dbReference type="Proteomes" id="UP000254055"/>
    </source>
</evidence>
<reference evidence="2 5" key="1">
    <citation type="submission" date="2017-01" db="EMBL/GenBank/DDBJ databases">
        <authorList>
            <person name="Wolfgang W.J."/>
            <person name="Cole J."/>
            <person name="Wroblewski D."/>
            <person name="Mcginnis J."/>
            <person name="Musser K.A."/>
        </authorList>
    </citation>
    <scope>NUCLEOTIDE SEQUENCE [LARGE SCALE GENOMIC DNA]</scope>
    <source>
        <strain evidence="2 5">DSM 21643</strain>
    </source>
</reference>
<dbReference type="GO" id="GO:0032008">
    <property type="term" value="P:positive regulation of TOR signaling"/>
    <property type="evidence" value="ECO:0007669"/>
    <property type="project" value="InterPro"/>
</dbReference>
<evidence type="ECO:0000313" key="2">
    <source>
        <dbReference type="EMBL" id="OSI11199.1"/>
    </source>
</evidence>
<organism evidence="4 7">
    <name type="scientific">Neisseria zoodegmatis</name>
    <dbReference type="NCBI Taxonomy" id="326523"/>
    <lineage>
        <taxon>Bacteria</taxon>
        <taxon>Pseudomonadati</taxon>
        <taxon>Pseudomonadota</taxon>
        <taxon>Betaproteobacteria</taxon>
        <taxon>Neisseriales</taxon>
        <taxon>Neisseriaceae</taxon>
        <taxon>Neisseria</taxon>
    </lineage>
</organism>
<dbReference type="EMBL" id="LT906434">
    <property type="protein sequence ID" value="SNU80509.1"/>
    <property type="molecule type" value="Genomic_DNA"/>
</dbReference>
<accession>A0A1X3CTY3</accession>
<dbReference type="GO" id="GO:0060090">
    <property type="term" value="F:molecular adaptor activity"/>
    <property type="evidence" value="ECO:0007669"/>
    <property type="project" value="InterPro"/>
</dbReference>
<sequence>MREQLLISVLSDLNNTSTDITASAVISTDGLPIATLLPNNLNADRVGAMSATLLALGNRAVHELACGELDQVMVKGTHGYVLLSQAGNSAVLALMARESGKLGLILLDAKRAAKHIADIL</sequence>
<proteinExistence type="predicted"/>
<dbReference type="Pfam" id="PF03259">
    <property type="entry name" value="Robl_LC7"/>
    <property type="match status" value="1"/>
</dbReference>
<dbReference type="InterPro" id="IPR004942">
    <property type="entry name" value="Roadblock/LAMTOR2_dom"/>
</dbReference>
<dbReference type="SUPFAM" id="SSF103196">
    <property type="entry name" value="Roadblock/LC7 domain"/>
    <property type="match status" value="1"/>
</dbReference>
<dbReference type="RefSeq" id="WP_085362801.1">
    <property type="nucleotide sequence ID" value="NZ_LT906434.1"/>
</dbReference>
<dbReference type="EMBL" id="UGRS01000001">
    <property type="protein sequence ID" value="SUA36616.1"/>
    <property type="molecule type" value="Genomic_DNA"/>
</dbReference>
<dbReference type="Proteomes" id="UP000254055">
    <property type="component" value="Unassembled WGS sequence"/>
</dbReference>
<dbReference type="EMBL" id="MTBM01000002">
    <property type="protein sequence ID" value="OSI11199.1"/>
    <property type="molecule type" value="Genomic_DNA"/>
</dbReference>
<dbReference type="Proteomes" id="UP000215033">
    <property type="component" value="Chromosome 1"/>
</dbReference>
<evidence type="ECO:0000313" key="3">
    <source>
        <dbReference type="EMBL" id="SNU80509.1"/>
    </source>
</evidence>
<evidence type="ECO:0000313" key="6">
    <source>
        <dbReference type="Proteomes" id="UP000215033"/>
    </source>
</evidence>
<protein>
    <submittedName>
        <fullName evidence="4">Roadblock/LC7 domain protein</fullName>
    </submittedName>
</protein>
<keyword evidence="5" id="KW-1185">Reference proteome</keyword>
<dbReference type="Proteomes" id="UP000193466">
    <property type="component" value="Unassembled WGS sequence"/>
</dbReference>
<evidence type="ECO:0000313" key="5">
    <source>
        <dbReference type="Proteomes" id="UP000193466"/>
    </source>
</evidence>
<name>A0A1X3CTY3_9NEIS</name>
<dbReference type="OrthoDB" id="513103at2"/>
<dbReference type="SMART" id="SM00960">
    <property type="entry name" value="Robl_LC7"/>
    <property type="match status" value="1"/>
</dbReference>
<dbReference type="AlphaFoldDB" id="A0A1X3CTY3"/>
<reference evidence="4 7" key="3">
    <citation type="submission" date="2018-06" db="EMBL/GenBank/DDBJ databases">
        <authorList>
            <consortium name="Pathogen Informatics"/>
            <person name="Doyle S."/>
        </authorList>
    </citation>
    <scope>NUCLEOTIDE SEQUENCE [LARGE SCALE GENOMIC DNA]</scope>
    <source>
        <strain evidence="4 7">NCTC12229</strain>
    </source>
</reference>
<gene>
    <name evidence="2" type="ORF">BWD10_02015</name>
    <name evidence="4" type="ORF">NCTC12229_01038</name>
    <name evidence="3" type="ORF">SAMEA4504057_02037</name>
</gene>
<reference evidence="3 6" key="2">
    <citation type="submission" date="2017-06" db="EMBL/GenBank/DDBJ databases">
        <authorList>
            <consortium name="Pathogen Informatics"/>
        </authorList>
    </citation>
    <scope>NUCLEOTIDE SEQUENCE [LARGE SCALE GENOMIC DNA]</scope>
    <source>
        <strain evidence="3 6">NCTC12230</strain>
    </source>
</reference>
<dbReference type="Gene3D" id="3.30.450.30">
    <property type="entry name" value="Dynein light chain 2a, cytoplasmic"/>
    <property type="match status" value="1"/>
</dbReference>
<dbReference type="PANTHER" id="PTHR13323">
    <property type="entry name" value="LATE ENDOSOMAL/LYSOSOMAL MP1 INTERACTING PROTEIN"/>
    <property type="match status" value="1"/>
</dbReference>